<dbReference type="Proteomes" id="UP000796880">
    <property type="component" value="Unassembled WGS sequence"/>
</dbReference>
<feature type="compositionally biased region" description="Basic and acidic residues" evidence="6">
    <location>
        <begin position="455"/>
        <end position="464"/>
    </location>
</feature>
<evidence type="ECO:0000256" key="2">
    <source>
        <dbReference type="ARBA" id="ARBA00008402"/>
    </source>
</evidence>
<feature type="region of interest" description="Disordered" evidence="6">
    <location>
        <begin position="140"/>
        <end position="220"/>
    </location>
</feature>
<evidence type="ECO:0000313" key="7">
    <source>
        <dbReference type="EMBL" id="KAF3438862.1"/>
    </source>
</evidence>
<dbReference type="PANTHER" id="PTHR15081">
    <property type="entry name" value="NUCLEAR AUTOANTIGENIC SPERM PROTEIN NASP -RELATED"/>
    <property type="match status" value="1"/>
</dbReference>
<feature type="compositionally biased region" description="Polar residues" evidence="6">
    <location>
        <begin position="404"/>
        <end position="421"/>
    </location>
</feature>
<keyword evidence="3" id="KW-0677">Repeat</keyword>
<dbReference type="EMBL" id="VOIH02000008">
    <property type="protein sequence ID" value="KAF3438862.1"/>
    <property type="molecule type" value="Genomic_DNA"/>
</dbReference>
<sequence length="464" mass="49177">MAEEASASEASVIEAEGTLPVNVPETQNSEEATIKSFAQGGTESTCNNDNGDDNHGAETSATTCSNGEREKSLEYADELMEKGSKALKDSDFSEATECFSRALEIRVAHYGELSPECVDAYYKYGRALLYKAQEEADPLATVPKKEGESVQDSAKDGSDKNVINGDSTAASGSSNAENDVNLNRQEGADEASGGKDKDEDEEDSDVEEEAADEADEDDSDLDLAWKMLDVARAIIEKHSGDTMEKVDILSALAEVALEREDIETSLGDYNKALSILERLVEPDSRHLAELHFILPKAISVCKARVQRLMNEIKSNPDKDKGLQQTSVVSQASPMIDKQVEIETLTGLSVDLEKKLEDLEQLAANPKSILSEILGMAAAAKAKGAERGASSVQVGSANSNVGFDSPTASTAHTNGNGSSAVTNLGVVGRGVKRVLMSSGTAESNPTKKSASASHLTDSKGDGKTS</sequence>
<organism evidence="7 8">
    <name type="scientific">Rhamnella rubrinervis</name>
    <dbReference type="NCBI Taxonomy" id="2594499"/>
    <lineage>
        <taxon>Eukaryota</taxon>
        <taxon>Viridiplantae</taxon>
        <taxon>Streptophyta</taxon>
        <taxon>Embryophyta</taxon>
        <taxon>Tracheophyta</taxon>
        <taxon>Spermatophyta</taxon>
        <taxon>Magnoliopsida</taxon>
        <taxon>eudicotyledons</taxon>
        <taxon>Gunneridae</taxon>
        <taxon>Pentapetalae</taxon>
        <taxon>rosids</taxon>
        <taxon>fabids</taxon>
        <taxon>Rosales</taxon>
        <taxon>Rhamnaceae</taxon>
        <taxon>rhamnoid group</taxon>
        <taxon>Rhamneae</taxon>
        <taxon>Rhamnella</taxon>
    </lineage>
</organism>
<proteinExistence type="inferred from homology"/>
<dbReference type="GO" id="GO:0034080">
    <property type="term" value="P:CENP-A containing chromatin assembly"/>
    <property type="evidence" value="ECO:0007669"/>
    <property type="project" value="TreeGrafter"/>
</dbReference>
<comment type="similarity">
    <text evidence="2">Belongs to the NASP family.</text>
</comment>
<feature type="region of interest" description="Disordered" evidence="6">
    <location>
        <begin position="434"/>
        <end position="464"/>
    </location>
</feature>
<reference evidence="7" key="1">
    <citation type="submission" date="2020-03" db="EMBL/GenBank/DDBJ databases">
        <title>A high-quality chromosome-level genome assembly of a woody plant with both climbing and erect habits, Rhamnella rubrinervis.</title>
        <authorList>
            <person name="Lu Z."/>
            <person name="Yang Y."/>
            <person name="Zhu X."/>
            <person name="Sun Y."/>
        </authorList>
    </citation>
    <scope>NUCLEOTIDE SEQUENCE</scope>
    <source>
        <strain evidence="7">BYM</strain>
        <tissue evidence="7">Leaf</tissue>
    </source>
</reference>
<keyword evidence="4" id="KW-0802">TPR repeat</keyword>
<dbReference type="InterPro" id="IPR051730">
    <property type="entry name" value="NASP-like"/>
</dbReference>
<feature type="compositionally biased region" description="Acidic residues" evidence="6">
    <location>
        <begin position="198"/>
        <end position="220"/>
    </location>
</feature>
<feature type="region of interest" description="Disordered" evidence="6">
    <location>
        <begin position="1"/>
        <end position="70"/>
    </location>
</feature>
<feature type="compositionally biased region" description="Polar residues" evidence="6">
    <location>
        <begin position="436"/>
        <end position="454"/>
    </location>
</feature>
<dbReference type="OrthoDB" id="5587616at2759"/>
<dbReference type="PANTHER" id="PTHR15081:SF1">
    <property type="entry name" value="NUCLEAR AUTOANTIGENIC SPERM PROTEIN"/>
    <property type="match status" value="1"/>
</dbReference>
<dbReference type="SMART" id="SM00028">
    <property type="entry name" value="TPR"/>
    <property type="match status" value="2"/>
</dbReference>
<evidence type="ECO:0000256" key="4">
    <source>
        <dbReference type="ARBA" id="ARBA00022803"/>
    </source>
</evidence>
<evidence type="ECO:0000313" key="8">
    <source>
        <dbReference type="Proteomes" id="UP000796880"/>
    </source>
</evidence>
<gene>
    <name evidence="7" type="ORF">FNV43_RR17137</name>
</gene>
<evidence type="ECO:0000256" key="3">
    <source>
        <dbReference type="ARBA" id="ARBA00022737"/>
    </source>
</evidence>
<dbReference type="SUPFAM" id="SSF48452">
    <property type="entry name" value="TPR-like"/>
    <property type="match status" value="1"/>
</dbReference>
<accession>A0A8K0E8T0</accession>
<feature type="compositionally biased region" description="Basic and acidic residues" evidence="6">
    <location>
        <begin position="143"/>
        <end position="159"/>
    </location>
</feature>
<keyword evidence="5" id="KW-0539">Nucleus</keyword>
<feature type="region of interest" description="Disordered" evidence="6">
    <location>
        <begin position="404"/>
        <end position="423"/>
    </location>
</feature>
<dbReference type="GO" id="GO:0006335">
    <property type="term" value="P:DNA replication-dependent chromatin assembly"/>
    <property type="evidence" value="ECO:0007669"/>
    <property type="project" value="TreeGrafter"/>
</dbReference>
<dbReference type="Gene3D" id="1.25.40.10">
    <property type="entry name" value="Tetratricopeptide repeat domain"/>
    <property type="match status" value="1"/>
</dbReference>
<dbReference type="GO" id="GO:0005654">
    <property type="term" value="C:nucleoplasm"/>
    <property type="evidence" value="ECO:0007669"/>
    <property type="project" value="TreeGrafter"/>
</dbReference>
<evidence type="ECO:0000256" key="1">
    <source>
        <dbReference type="ARBA" id="ARBA00004123"/>
    </source>
</evidence>
<dbReference type="GO" id="GO:0042393">
    <property type="term" value="F:histone binding"/>
    <property type="evidence" value="ECO:0007669"/>
    <property type="project" value="TreeGrafter"/>
</dbReference>
<name>A0A8K0E8T0_9ROSA</name>
<comment type="subcellular location">
    <subcellularLocation>
        <location evidence="1">Nucleus</location>
    </subcellularLocation>
</comment>
<keyword evidence="8" id="KW-1185">Reference proteome</keyword>
<evidence type="ECO:0000256" key="5">
    <source>
        <dbReference type="ARBA" id="ARBA00023242"/>
    </source>
</evidence>
<feature type="compositionally biased region" description="Polar residues" evidence="6">
    <location>
        <begin position="164"/>
        <end position="184"/>
    </location>
</feature>
<protein>
    <submittedName>
        <fullName evidence="7">Uncharacterized protein</fullName>
    </submittedName>
</protein>
<dbReference type="InterPro" id="IPR011990">
    <property type="entry name" value="TPR-like_helical_dom_sf"/>
</dbReference>
<feature type="compositionally biased region" description="Polar residues" evidence="6">
    <location>
        <begin position="57"/>
        <end position="66"/>
    </location>
</feature>
<feature type="compositionally biased region" description="Polar residues" evidence="6">
    <location>
        <begin position="39"/>
        <end position="49"/>
    </location>
</feature>
<evidence type="ECO:0000256" key="6">
    <source>
        <dbReference type="SAM" id="MobiDB-lite"/>
    </source>
</evidence>
<feature type="compositionally biased region" description="Low complexity" evidence="6">
    <location>
        <begin position="1"/>
        <end position="16"/>
    </location>
</feature>
<comment type="caution">
    <text evidence="7">The sequence shown here is derived from an EMBL/GenBank/DDBJ whole genome shotgun (WGS) entry which is preliminary data.</text>
</comment>
<dbReference type="AlphaFoldDB" id="A0A8K0E8T0"/>
<dbReference type="InterPro" id="IPR019734">
    <property type="entry name" value="TPR_rpt"/>
</dbReference>